<comment type="caution">
    <text evidence="2">The sequence shown here is derived from an EMBL/GenBank/DDBJ whole genome shotgun (WGS) entry which is preliminary data.</text>
</comment>
<name>A0A9Q0APN9_9PEZI</name>
<protein>
    <recommendedName>
        <fullName evidence="1">DUF7053 domain-containing protein</fullName>
    </recommendedName>
</protein>
<evidence type="ECO:0000313" key="2">
    <source>
        <dbReference type="EMBL" id="KAI1870186.1"/>
    </source>
</evidence>
<evidence type="ECO:0000259" key="1">
    <source>
        <dbReference type="Pfam" id="PF23155"/>
    </source>
</evidence>
<dbReference type="EMBL" id="JAFIMR010000014">
    <property type="protein sequence ID" value="KAI1870186.1"/>
    <property type="molecule type" value="Genomic_DNA"/>
</dbReference>
<accession>A0A9Q0APN9</accession>
<dbReference type="InterPro" id="IPR055481">
    <property type="entry name" value="DUF7053"/>
</dbReference>
<dbReference type="PANTHER" id="PTHR38117">
    <property type="entry name" value="NACHT AND WD40 DOMAIN PROTEIN"/>
    <property type="match status" value="1"/>
</dbReference>
<dbReference type="AlphaFoldDB" id="A0A9Q0APN9"/>
<feature type="domain" description="DUF7053" evidence="1">
    <location>
        <begin position="33"/>
        <end position="196"/>
    </location>
</feature>
<dbReference type="PANTHER" id="PTHR38117:SF1">
    <property type="entry name" value="DUF3074 DOMAIN-CONTAINING PROTEIN"/>
    <property type="match status" value="1"/>
</dbReference>
<organism evidence="2 3">
    <name type="scientific">Neoarthrinium moseri</name>
    <dbReference type="NCBI Taxonomy" id="1658444"/>
    <lineage>
        <taxon>Eukaryota</taxon>
        <taxon>Fungi</taxon>
        <taxon>Dikarya</taxon>
        <taxon>Ascomycota</taxon>
        <taxon>Pezizomycotina</taxon>
        <taxon>Sordariomycetes</taxon>
        <taxon>Xylariomycetidae</taxon>
        <taxon>Amphisphaeriales</taxon>
        <taxon>Apiosporaceae</taxon>
        <taxon>Neoarthrinium</taxon>
    </lineage>
</organism>
<evidence type="ECO:0000313" key="3">
    <source>
        <dbReference type="Proteomes" id="UP000829685"/>
    </source>
</evidence>
<gene>
    <name evidence="2" type="ORF">JX265_006356</name>
</gene>
<keyword evidence="3" id="KW-1185">Reference proteome</keyword>
<proteinExistence type="predicted"/>
<dbReference type="Proteomes" id="UP000829685">
    <property type="component" value="Unassembled WGS sequence"/>
</dbReference>
<sequence>MSCKQPYLASFPASPHQLGAPQPRPLIRFLTGTHDLTNTTPIPGPVKKAAAVALLQDHDFFLHCDPHLTGYKALPPPTEPYKSFKVPADIVPLGAASGDGHKVKLYEVTDHVPNPVWDSNVLSTEEFVDFADGVWVRIRSPMGVVMETTWIVREGEGQLELVEDVHISCNRMLMGIVKGSVEGNWRKIHEKIVARMVEDAKKGEGAP</sequence>
<reference evidence="2" key="1">
    <citation type="submission" date="2021-03" db="EMBL/GenBank/DDBJ databases">
        <title>Revisited historic fungal species revealed as producer of novel bioactive compounds through whole genome sequencing and comparative genomics.</title>
        <authorList>
            <person name="Vignolle G.A."/>
            <person name="Hochenegger N."/>
            <person name="Mach R.L."/>
            <person name="Mach-Aigner A.R."/>
            <person name="Javad Rahimi M."/>
            <person name="Salim K.A."/>
            <person name="Chan C.M."/>
            <person name="Lim L.B.L."/>
            <person name="Cai F."/>
            <person name="Druzhinina I.S."/>
            <person name="U'Ren J.M."/>
            <person name="Derntl C."/>
        </authorList>
    </citation>
    <scope>NUCLEOTIDE SEQUENCE</scope>
    <source>
        <strain evidence="2">TUCIM 5799</strain>
    </source>
</reference>
<dbReference type="Pfam" id="PF23155">
    <property type="entry name" value="DUF7053"/>
    <property type="match status" value="1"/>
</dbReference>